<name>T0Y5P9_9ZZZZ</name>
<reference evidence="1" key="2">
    <citation type="journal article" date="2014" name="ISME J.">
        <title>Microbial stratification in low pH oxic and suboxic macroscopic growths along an acid mine drainage.</title>
        <authorList>
            <person name="Mendez-Garcia C."/>
            <person name="Mesa V."/>
            <person name="Sprenger R.R."/>
            <person name="Richter M."/>
            <person name="Diez M.S."/>
            <person name="Solano J."/>
            <person name="Bargiela R."/>
            <person name="Golyshina O.V."/>
            <person name="Manteca A."/>
            <person name="Ramos J.L."/>
            <person name="Gallego J.R."/>
            <person name="Llorente I."/>
            <person name="Martins Dos Santos V.A."/>
            <person name="Jensen O.N."/>
            <person name="Pelaez A.I."/>
            <person name="Sanchez J."/>
            <person name="Ferrer M."/>
        </authorList>
    </citation>
    <scope>NUCLEOTIDE SEQUENCE</scope>
</reference>
<gene>
    <name evidence="1" type="ORF">B2A_14947</name>
</gene>
<feature type="non-terminal residue" evidence="1">
    <location>
        <position position="41"/>
    </location>
</feature>
<dbReference type="EMBL" id="AUZZ01010875">
    <property type="protein sequence ID" value="EQD28438.1"/>
    <property type="molecule type" value="Genomic_DNA"/>
</dbReference>
<comment type="caution">
    <text evidence="1">The sequence shown here is derived from an EMBL/GenBank/DDBJ whole genome shotgun (WGS) entry which is preliminary data.</text>
</comment>
<reference evidence="1" key="1">
    <citation type="submission" date="2013-08" db="EMBL/GenBank/DDBJ databases">
        <authorList>
            <person name="Mendez C."/>
            <person name="Richter M."/>
            <person name="Ferrer M."/>
            <person name="Sanchez J."/>
        </authorList>
    </citation>
    <scope>NUCLEOTIDE SEQUENCE</scope>
</reference>
<sequence>MSIMVGGDKAVFDRYEELFRDLSVKNGYLHTGNAGSGHFVK</sequence>
<evidence type="ECO:0000313" key="1">
    <source>
        <dbReference type="EMBL" id="EQD28438.1"/>
    </source>
</evidence>
<accession>T0Y5P9</accession>
<protein>
    <submittedName>
        <fullName evidence="1">Uncharacterized protein</fullName>
    </submittedName>
</protein>
<organism evidence="1">
    <name type="scientific">mine drainage metagenome</name>
    <dbReference type="NCBI Taxonomy" id="410659"/>
    <lineage>
        <taxon>unclassified sequences</taxon>
        <taxon>metagenomes</taxon>
        <taxon>ecological metagenomes</taxon>
    </lineage>
</organism>
<dbReference type="AlphaFoldDB" id="T0Y5P9"/>
<proteinExistence type="predicted"/>
<dbReference type="Gene3D" id="3.40.50.720">
    <property type="entry name" value="NAD(P)-binding Rossmann-like Domain"/>
    <property type="match status" value="1"/>
</dbReference>